<evidence type="ECO:0000313" key="2">
    <source>
        <dbReference type="Proteomes" id="UP001383192"/>
    </source>
</evidence>
<organism evidence="1 2">
    <name type="scientific">Paramarasmius palmivorus</name>
    <dbReference type="NCBI Taxonomy" id="297713"/>
    <lineage>
        <taxon>Eukaryota</taxon>
        <taxon>Fungi</taxon>
        <taxon>Dikarya</taxon>
        <taxon>Basidiomycota</taxon>
        <taxon>Agaricomycotina</taxon>
        <taxon>Agaricomycetes</taxon>
        <taxon>Agaricomycetidae</taxon>
        <taxon>Agaricales</taxon>
        <taxon>Marasmiineae</taxon>
        <taxon>Marasmiaceae</taxon>
        <taxon>Paramarasmius</taxon>
    </lineage>
</organism>
<gene>
    <name evidence="1" type="ORF">VNI00_001838</name>
</gene>
<evidence type="ECO:0000313" key="1">
    <source>
        <dbReference type="EMBL" id="KAK7059211.1"/>
    </source>
</evidence>
<dbReference type="AlphaFoldDB" id="A0AAW0E523"/>
<dbReference type="Proteomes" id="UP001383192">
    <property type="component" value="Unassembled WGS sequence"/>
</dbReference>
<dbReference type="Gene3D" id="3.40.50.1820">
    <property type="entry name" value="alpha/beta hydrolase"/>
    <property type="match status" value="1"/>
</dbReference>
<dbReference type="EMBL" id="JAYKXP010000004">
    <property type="protein sequence ID" value="KAK7059211.1"/>
    <property type="molecule type" value="Genomic_DNA"/>
</dbReference>
<comment type="caution">
    <text evidence="1">The sequence shown here is derived from an EMBL/GenBank/DDBJ whole genome shotgun (WGS) entry which is preliminary data.</text>
</comment>
<keyword evidence="2" id="KW-1185">Reference proteome</keyword>
<reference evidence="1 2" key="1">
    <citation type="submission" date="2024-01" db="EMBL/GenBank/DDBJ databases">
        <title>A draft genome for a cacao thread blight-causing isolate of Paramarasmius palmivorus.</title>
        <authorList>
            <person name="Baruah I.K."/>
            <person name="Bukari Y."/>
            <person name="Amoako-Attah I."/>
            <person name="Meinhardt L.W."/>
            <person name="Bailey B.A."/>
            <person name="Cohen S.P."/>
        </authorList>
    </citation>
    <scope>NUCLEOTIDE SEQUENCE [LARGE SCALE GENOMIC DNA]</scope>
    <source>
        <strain evidence="1 2">GH-12</strain>
    </source>
</reference>
<accession>A0AAW0E523</accession>
<proteinExistence type="predicted"/>
<protein>
    <submittedName>
        <fullName evidence="1">Uncharacterized protein</fullName>
    </submittedName>
</protein>
<sequence length="200" mass="22248">MILSVNTISSPFRGTQIVFTLGERTDAAPAVRPLSWGSLLAKGVHIVSYLSPILPRVLDLHIDSRSLSLYDITPLELLKQLWRSDWAESRDATPYDVTFEAADEREASDPSSSTNNTHAPSMSISQLAFAPLYVMARAIGSFNFSTLRPAPSFLTPKCPRSAKTDPERAISEEYEPLPEEYYANDGVVPLFSQWHPFPCM</sequence>
<name>A0AAW0E523_9AGAR</name>
<dbReference type="InterPro" id="IPR029058">
    <property type="entry name" value="AB_hydrolase_fold"/>
</dbReference>